<dbReference type="CDD" id="cd13999">
    <property type="entry name" value="STKc_MAP3K-like"/>
    <property type="match status" value="1"/>
</dbReference>
<feature type="compositionally biased region" description="Polar residues" evidence="3">
    <location>
        <begin position="600"/>
        <end position="609"/>
    </location>
</feature>
<dbReference type="InterPro" id="IPR050767">
    <property type="entry name" value="Sel1_AlgK"/>
</dbReference>
<dbReference type="InterPro" id="IPR006597">
    <property type="entry name" value="Sel1-like"/>
</dbReference>
<dbReference type="KEGG" id="tva:4754430"/>
<name>A2FEM8_TRIV3</name>
<evidence type="ECO:0000313" key="5">
    <source>
        <dbReference type="EMBL" id="EAX96657.1"/>
    </source>
</evidence>
<feature type="compositionally biased region" description="Pro residues" evidence="3">
    <location>
        <begin position="528"/>
        <end position="544"/>
    </location>
</feature>
<sequence>MSSNDDLSRFVISENDFEIGKLLGKGSYAHVFAARSKTTKEIFALKKFHSNFTSKKNRMMFEREVSVMAKLIHSCVLGLRGYFLPPPESDLCPLILMDYMKNGDLFTILVKESKNKVQLGWDNTKRMMNVFGIAYGMAHIHACGGIHRDLKPANIMLNENFEPKIADFGLAKIEEDNNLQSMIGGSPFWMAPELFLGEQYTNKVDVYAYGVLLYQLLTDLIPFDGKITTIALGKKITSGERPPIPETLPTFYSEIITACWAQEPESRPTFEQIYRHILEATDYFPNTNVMEYRSYVAKVMNGDNNTFTGSIGDPFKVGMSLYEKGDYQNASVEFEKAARSNNIESLYYLGKMIIDGKINNYDKIQGIKFLKKAAEGGHAEAQYECGMALYKGEDVGCNKIMAAEFFKQAAKSYLPGAIIMLSKMLLVGDGVEMSKAKSKKLLQILADKQNVECAFILGKYSYTGEFGEKDLATAEKYLEFAANSGNSEAKALLDQIRREKQPPKSADFQFPAQTQTFSQNPFFAAPSYNPPPQQTLQQVPPPMSQQPDFGFGRLSNVPPYSSSANPFSPAMFAPNAASFAYQQNITPNPQPDPYQNNQNAFSPPQSQDPMFSAQPPTNPYGQPPNAVLSQPNAPQFDPFGVKSPQSTPLSPAPQQQQSFTPKSTPGQPVFLNFGQQSQQSSQLNFSFLSGQRQTSQETLIQTPPPPAETRSPPKSTSQTNLSFDIFQNSMNPPSPSISKSPSQEISQSLILSSSKQLSPELKKKAESGDINAMYEYALILAAESNKYSAQQSAIYMKKAADKGHLEAKYQCGNYLVRGFGTKQDLSKAAIYFYDAAKNGHSGAMLECSNFLSNGMGVKKDLRKAAYMCKLSAESGNVEAMYTFANIVKNGQGVQSNSVDAHSSFVLAADRGHVKAMLAAAYYMWTVEKDLPKALKYYKMAADQQDCDGLSSYGHFLAEGLGCNKDPVKAAECFRAAALMGSTLGMYNYAVTLQTGNGVERDITSAAKFYKMAADRGDVDACIHYSQLLATGWEGNQKDLQQSANYAKKAADLGNPRGMFQYGKMLWYGTGVQKRDQQTAASYIKEAAARGYSRAIDFCREANI</sequence>
<dbReference type="VEuPathDB" id="TrichDB:TVAGG3_0849770"/>
<dbReference type="PANTHER" id="PTHR11102:SF160">
    <property type="entry name" value="ERAD-ASSOCIATED E3 UBIQUITIN-PROTEIN LIGASE COMPONENT HRD3"/>
    <property type="match status" value="1"/>
</dbReference>
<organism evidence="5 6">
    <name type="scientific">Trichomonas vaginalis (strain ATCC PRA-98 / G3)</name>
    <dbReference type="NCBI Taxonomy" id="412133"/>
    <lineage>
        <taxon>Eukaryota</taxon>
        <taxon>Metamonada</taxon>
        <taxon>Parabasalia</taxon>
        <taxon>Trichomonadida</taxon>
        <taxon>Trichomonadidae</taxon>
        <taxon>Trichomonas</taxon>
    </lineage>
</organism>
<feature type="compositionally biased region" description="Low complexity" evidence="3">
    <location>
        <begin position="736"/>
        <end position="749"/>
    </location>
</feature>
<dbReference type="STRING" id="5722.A2FEM8"/>
<feature type="compositionally biased region" description="Polar residues" evidence="3">
    <location>
        <begin position="692"/>
        <end position="701"/>
    </location>
</feature>
<reference evidence="5" key="1">
    <citation type="submission" date="2006-10" db="EMBL/GenBank/DDBJ databases">
        <authorList>
            <person name="Amadeo P."/>
            <person name="Zhao Q."/>
            <person name="Wortman J."/>
            <person name="Fraser-Liggett C."/>
            <person name="Carlton J."/>
        </authorList>
    </citation>
    <scope>NUCLEOTIDE SEQUENCE</scope>
    <source>
        <strain evidence="5">G3</strain>
    </source>
</reference>
<dbReference type="InterPro" id="IPR011990">
    <property type="entry name" value="TPR-like_helical_dom_sf"/>
</dbReference>
<evidence type="ECO:0000313" key="6">
    <source>
        <dbReference type="Proteomes" id="UP000001542"/>
    </source>
</evidence>
<evidence type="ECO:0000259" key="4">
    <source>
        <dbReference type="PROSITE" id="PS50011"/>
    </source>
</evidence>
<feature type="region of interest" description="Disordered" evidence="3">
    <location>
        <begin position="583"/>
        <end position="672"/>
    </location>
</feature>
<dbReference type="SMART" id="SM00671">
    <property type="entry name" value="SEL1"/>
    <property type="match status" value="13"/>
</dbReference>
<dbReference type="PROSITE" id="PS50011">
    <property type="entry name" value="PROTEIN_KINASE_DOM"/>
    <property type="match status" value="1"/>
</dbReference>
<reference evidence="5" key="2">
    <citation type="journal article" date="2007" name="Science">
        <title>Draft genome sequence of the sexually transmitted pathogen Trichomonas vaginalis.</title>
        <authorList>
            <person name="Carlton J.M."/>
            <person name="Hirt R.P."/>
            <person name="Silva J.C."/>
            <person name="Delcher A.L."/>
            <person name="Schatz M."/>
            <person name="Zhao Q."/>
            <person name="Wortman J.R."/>
            <person name="Bidwell S.L."/>
            <person name="Alsmark U.C.M."/>
            <person name="Besteiro S."/>
            <person name="Sicheritz-Ponten T."/>
            <person name="Noel C.J."/>
            <person name="Dacks J.B."/>
            <person name="Foster P.G."/>
            <person name="Simillion C."/>
            <person name="Van de Peer Y."/>
            <person name="Miranda-Saavedra D."/>
            <person name="Barton G.J."/>
            <person name="Westrop G.D."/>
            <person name="Mueller S."/>
            <person name="Dessi D."/>
            <person name="Fiori P.L."/>
            <person name="Ren Q."/>
            <person name="Paulsen I."/>
            <person name="Zhang H."/>
            <person name="Bastida-Corcuera F.D."/>
            <person name="Simoes-Barbosa A."/>
            <person name="Brown M.T."/>
            <person name="Hayes R.D."/>
            <person name="Mukherjee M."/>
            <person name="Okumura C.Y."/>
            <person name="Schneider R."/>
            <person name="Smith A.J."/>
            <person name="Vanacova S."/>
            <person name="Villalvazo M."/>
            <person name="Haas B.J."/>
            <person name="Pertea M."/>
            <person name="Feldblyum T.V."/>
            <person name="Utterback T.R."/>
            <person name="Shu C.L."/>
            <person name="Osoegawa K."/>
            <person name="de Jong P.J."/>
            <person name="Hrdy I."/>
            <person name="Horvathova L."/>
            <person name="Zubacova Z."/>
            <person name="Dolezal P."/>
            <person name="Malik S.B."/>
            <person name="Logsdon J.M. Jr."/>
            <person name="Henze K."/>
            <person name="Gupta A."/>
            <person name="Wang C.C."/>
            <person name="Dunne R.L."/>
            <person name="Upcroft J.A."/>
            <person name="Upcroft P."/>
            <person name="White O."/>
            <person name="Salzberg S.L."/>
            <person name="Tang P."/>
            <person name="Chiu C.-H."/>
            <person name="Lee Y.-S."/>
            <person name="Embley T.M."/>
            <person name="Coombs G.H."/>
            <person name="Mottram J.C."/>
            <person name="Tachezy J."/>
            <person name="Fraser-Liggett C.M."/>
            <person name="Johnson P.J."/>
        </authorList>
    </citation>
    <scope>NUCLEOTIDE SEQUENCE [LARGE SCALE GENOMIC DNA]</scope>
    <source>
        <strain evidence="5">G3</strain>
    </source>
</reference>
<comment type="similarity">
    <text evidence="1">Belongs to the sel-1 family.</text>
</comment>
<dbReference type="InterPro" id="IPR017441">
    <property type="entry name" value="Protein_kinase_ATP_BS"/>
</dbReference>
<keyword evidence="5" id="KW-0418">Kinase</keyword>
<dbReference type="eggNOG" id="KOG0192">
    <property type="taxonomic scope" value="Eukaryota"/>
</dbReference>
<dbReference type="OMA" id="RIFRCIL"/>
<dbReference type="Pfam" id="PF08238">
    <property type="entry name" value="Sel1"/>
    <property type="match status" value="12"/>
</dbReference>
<dbReference type="GO" id="GO:0005524">
    <property type="term" value="F:ATP binding"/>
    <property type="evidence" value="ECO:0007669"/>
    <property type="project" value="UniProtKB-UniRule"/>
</dbReference>
<feature type="binding site" evidence="2">
    <location>
        <position position="46"/>
    </location>
    <ligand>
        <name>ATP</name>
        <dbReference type="ChEBI" id="CHEBI:30616"/>
    </ligand>
</feature>
<dbReference type="InParanoid" id="A2FEM8"/>
<accession>A2FEM8</accession>
<dbReference type="PROSITE" id="PS00107">
    <property type="entry name" value="PROTEIN_KINASE_ATP"/>
    <property type="match status" value="1"/>
</dbReference>
<dbReference type="Gene3D" id="1.25.40.10">
    <property type="entry name" value="Tetratricopeptide repeat domain"/>
    <property type="match status" value="3"/>
</dbReference>
<dbReference type="SMR" id="A2FEM8"/>
<evidence type="ECO:0000256" key="1">
    <source>
        <dbReference type="ARBA" id="ARBA00038101"/>
    </source>
</evidence>
<feature type="region of interest" description="Disordered" evidence="3">
    <location>
        <begin position="689"/>
        <end position="749"/>
    </location>
</feature>
<dbReference type="PANTHER" id="PTHR11102">
    <property type="entry name" value="SEL-1-LIKE PROTEIN"/>
    <property type="match status" value="1"/>
</dbReference>
<feature type="compositionally biased region" description="Polar residues" evidence="3">
    <location>
        <begin position="643"/>
        <end position="666"/>
    </location>
</feature>
<feature type="domain" description="Protein kinase" evidence="4">
    <location>
        <begin position="17"/>
        <end position="279"/>
    </location>
</feature>
<proteinExistence type="inferred from homology"/>
<keyword evidence="6" id="KW-1185">Reference proteome</keyword>
<dbReference type="SUPFAM" id="SSF81901">
    <property type="entry name" value="HCP-like"/>
    <property type="match status" value="3"/>
</dbReference>
<evidence type="ECO:0000256" key="2">
    <source>
        <dbReference type="PROSITE-ProRule" id="PRU10141"/>
    </source>
</evidence>
<dbReference type="OrthoDB" id="272077at2759"/>
<dbReference type="InterPro" id="IPR000719">
    <property type="entry name" value="Prot_kinase_dom"/>
</dbReference>
<protein>
    <submittedName>
        <fullName evidence="5">TKL family protein kinase</fullName>
    </submittedName>
</protein>
<dbReference type="GO" id="GO:0007165">
    <property type="term" value="P:signal transduction"/>
    <property type="evidence" value="ECO:0000318"/>
    <property type="project" value="GO_Central"/>
</dbReference>
<dbReference type="Gene3D" id="1.10.510.10">
    <property type="entry name" value="Transferase(Phosphotransferase) domain 1"/>
    <property type="match status" value="1"/>
</dbReference>
<feature type="compositionally biased region" description="Polar residues" evidence="3">
    <location>
        <begin position="714"/>
        <end position="731"/>
    </location>
</feature>
<keyword evidence="2" id="KW-0547">Nucleotide-binding</keyword>
<dbReference type="AlphaFoldDB" id="A2FEM8"/>
<evidence type="ECO:0000256" key="3">
    <source>
        <dbReference type="SAM" id="MobiDB-lite"/>
    </source>
</evidence>
<dbReference type="GO" id="GO:0005737">
    <property type="term" value="C:cytoplasm"/>
    <property type="evidence" value="ECO:0000318"/>
    <property type="project" value="GO_Central"/>
</dbReference>
<dbReference type="SUPFAM" id="SSF56112">
    <property type="entry name" value="Protein kinase-like (PK-like)"/>
    <property type="match status" value="1"/>
</dbReference>
<gene>
    <name evidence="5" type="ORF">TVAG_023570</name>
</gene>
<dbReference type="EMBL" id="DS113749">
    <property type="protein sequence ID" value="EAX96657.1"/>
    <property type="molecule type" value="Genomic_DNA"/>
</dbReference>
<keyword evidence="2" id="KW-0067">ATP-binding</keyword>
<dbReference type="RefSeq" id="XP_001309587.1">
    <property type="nucleotide sequence ID" value="XM_001309586.1"/>
</dbReference>
<dbReference type="GO" id="GO:0004672">
    <property type="term" value="F:protein kinase activity"/>
    <property type="evidence" value="ECO:0000318"/>
    <property type="project" value="GO_Central"/>
</dbReference>
<keyword evidence="5" id="KW-0808">Transferase</keyword>
<feature type="region of interest" description="Disordered" evidence="3">
    <location>
        <begin position="528"/>
        <end position="557"/>
    </location>
</feature>
<dbReference type="Proteomes" id="UP000001542">
    <property type="component" value="Unassembled WGS sequence"/>
</dbReference>
<dbReference type="VEuPathDB" id="TrichDB:TVAG_023570"/>
<dbReference type="SMART" id="SM00220">
    <property type="entry name" value="S_TKc"/>
    <property type="match status" value="1"/>
</dbReference>
<dbReference type="Pfam" id="PF00069">
    <property type="entry name" value="Pkinase"/>
    <property type="match status" value="1"/>
</dbReference>
<dbReference type="InterPro" id="IPR011009">
    <property type="entry name" value="Kinase-like_dom_sf"/>
</dbReference>